<gene>
    <name evidence="3" type="ORF">H9Q78_04525</name>
</gene>
<dbReference type="SMART" id="SM00909">
    <property type="entry name" value="Germane"/>
    <property type="match status" value="2"/>
</dbReference>
<dbReference type="Proteomes" id="UP000515823">
    <property type="component" value="Chromosome"/>
</dbReference>
<dbReference type="Pfam" id="PF10646">
    <property type="entry name" value="Germane"/>
    <property type="match status" value="2"/>
</dbReference>
<dbReference type="InterPro" id="IPR019606">
    <property type="entry name" value="GerMN"/>
</dbReference>
<dbReference type="EMBL" id="CP060634">
    <property type="protein sequence ID" value="QNM06405.1"/>
    <property type="molecule type" value="Genomic_DNA"/>
</dbReference>
<keyword evidence="4" id="KW-1185">Reference proteome</keyword>
<organism evidence="3 4">
    <name type="scientific">Qiania dongpingensis</name>
    <dbReference type="NCBI Taxonomy" id="2763669"/>
    <lineage>
        <taxon>Bacteria</taxon>
        <taxon>Bacillati</taxon>
        <taxon>Bacillota</taxon>
        <taxon>Clostridia</taxon>
        <taxon>Lachnospirales</taxon>
        <taxon>Lachnospiraceae</taxon>
        <taxon>Qiania</taxon>
    </lineage>
</organism>
<sequence length="324" mass="35770">MRRNLRYLLLLLAAVCGLSACGKKEAAQEELKDGEYYIYYTNQASTKLKTEVCTASAGEDVRALADFLLKKMQEAPQNMEYITAVPEEVKIIRTEMGDRGQLFVYFNAAYNGMEAIKEIMCRAAVVKTLTQIDGVDYVGFYINDQPLLDASQNAINLMSASSFVENTGSDTAELQRIQLTLYYADKTGTKLVETEKTVVCSMGISMENLVVSQLLKGGDGESTYDTLPRDASVLSVTVKKGICYVNFNSTFSTGALNVSDYIPIYSIVNSLTELPNINKVQISVEGASSIKFRDSISLEQPFERKMDYVDNPGSAEVMESETAK</sequence>
<evidence type="ECO:0000313" key="3">
    <source>
        <dbReference type="EMBL" id="QNM06405.1"/>
    </source>
</evidence>
<accession>A0A7G9G6H3</accession>
<feature type="domain" description="GerMN" evidence="2">
    <location>
        <begin position="65"/>
        <end position="151"/>
    </location>
</feature>
<dbReference type="PROSITE" id="PS51257">
    <property type="entry name" value="PROKAR_LIPOPROTEIN"/>
    <property type="match status" value="1"/>
</dbReference>
<proteinExistence type="predicted"/>
<reference evidence="3 4" key="1">
    <citation type="submission" date="2020-08" db="EMBL/GenBank/DDBJ databases">
        <authorList>
            <person name="Liu C."/>
            <person name="Sun Q."/>
        </authorList>
    </citation>
    <scope>NUCLEOTIDE SEQUENCE [LARGE SCALE GENOMIC DNA]</scope>
    <source>
        <strain evidence="3 4">NSJ-38</strain>
    </source>
</reference>
<feature type="signal peptide" evidence="1">
    <location>
        <begin position="1"/>
        <end position="20"/>
    </location>
</feature>
<evidence type="ECO:0000256" key="1">
    <source>
        <dbReference type="SAM" id="SignalP"/>
    </source>
</evidence>
<evidence type="ECO:0000313" key="4">
    <source>
        <dbReference type="Proteomes" id="UP000515823"/>
    </source>
</evidence>
<name>A0A7G9G6H3_9FIRM</name>
<evidence type="ECO:0000259" key="2">
    <source>
        <dbReference type="SMART" id="SM00909"/>
    </source>
</evidence>
<dbReference type="KEGG" id="qdo:H9Q78_04525"/>
<keyword evidence="1" id="KW-0732">Signal</keyword>
<dbReference type="AlphaFoldDB" id="A0A7G9G6H3"/>
<dbReference type="RefSeq" id="WP_249303825.1">
    <property type="nucleotide sequence ID" value="NZ_CP060634.1"/>
</dbReference>
<feature type="chain" id="PRO_5039136926" evidence="1">
    <location>
        <begin position="21"/>
        <end position="324"/>
    </location>
</feature>
<protein>
    <submittedName>
        <fullName evidence="3">GerMN domain-containing protein</fullName>
    </submittedName>
</protein>
<feature type="domain" description="GerMN" evidence="2">
    <location>
        <begin position="207"/>
        <end position="293"/>
    </location>
</feature>